<name>A0ABV3RQI3_9RHOB</name>
<feature type="transmembrane region" description="Helical" evidence="1">
    <location>
        <begin position="38"/>
        <end position="58"/>
    </location>
</feature>
<keyword evidence="1" id="KW-0472">Membrane</keyword>
<dbReference type="RefSeq" id="WP_367878962.1">
    <property type="nucleotide sequence ID" value="NZ_JBFNXX010000014.1"/>
</dbReference>
<feature type="transmembrane region" description="Helical" evidence="1">
    <location>
        <begin position="95"/>
        <end position="119"/>
    </location>
</feature>
<feature type="transmembrane region" description="Helical" evidence="1">
    <location>
        <begin position="125"/>
        <end position="147"/>
    </location>
</feature>
<keyword evidence="1" id="KW-1133">Transmembrane helix</keyword>
<keyword evidence="4" id="KW-1185">Reference proteome</keyword>
<proteinExistence type="predicted"/>
<keyword evidence="1" id="KW-0812">Transmembrane</keyword>
<evidence type="ECO:0000256" key="1">
    <source>
        <dbReference type="SAM" id="Phobius"/>
    </source>
</evidence>
<feature type="transmembrane region" description="Helical" evidence="1">
    <location>
        <begin position="247"/>
        <end position="267"/>
    </location>
</feature>
<dbReference type="EMBL" id="JBFNXX010000014">
    <property type="protein sequence ID" value="MEW9921260.1"/>
    <property type="molecule type" value="Genomic_DNA"/>
</dbReference>
<feature type="domain" description="EamA" evidence="2">
    <location>
        <begin position="157"/>
        <end position="292"/>
    </location>
</feature>
<evidence type="ECO:0000313" key="3">
    <source>
        <dbReference type="EMBL" id="MEW9921260.1"/>
    </source>
</evidence>
<feature type="transmembrane region" description="Helical" evidence="1">
    <location>
        <begin position="154"/>
        <end position="174"/>
    </location>
</feature>
<dbReference type="Proteomes" id="UP001556098">
    <property type="component" value="Unassembled WGS sequence"/>
</dbReference>
<comment type="caution">
    <text evidence="3">The sequence shown here is derived from an EMBL/GenBank/DDBJ whole genome shotgun (WGS) entry which is preliminary data.</text>
</comment>
<feature type="transmembrane region" description="Helical" evidence="1">
    <location>
        <begin position="64"/>
        <end position="83"/>
    </location>
</feature>
<feature type="transmembrane region" description="Helical" evidence="1">
    <location>
        <begin position="6"/>
        <end position="26"/>
    </location>
</feature>
<feature type="transmembrane region" description="Helical" evidence="1">
    <location>
        <begin position="274"/>
        <end position="296"/>
    </location>
</feature>
<feature type="transmembrane region" description="Helical" evidence="1">
    <location>
        <begin position="186"/>
        <end position="209"/>
    </location>
</feature>
<gene>
    <name evidence="3" type="ORF">AB2B41_16745</name>
</gene>
<protein>
    <submittedName>
        <fullName evidence="3">EamA family transporter</fullName>
    </submittedName>
</protein>
<sequence length="297" mass="31408">MELMGKMALSVLFSLVAAIAFSLSLHVQRHAVRHLEDLAGTLVSVATMAAMFWLVAGWGFRRDFWTSEAVIFFVIAGIFFPATAQRLQISATKNVGPALTSAFGAFLPLFAAAPAVVFLGEPVTLQQALGIALLMGALFAAAAARGLNWRNRAFYVLLLPLFAALARALGMPLAKAGYNYLAEPMFAMTVMSTVSVLVIFLMVVGSGTLGRVVNLSVGHRLFVLNGILVGLGFALVQQSLAIGSVTITTSIVATVPVWTSLMGALVFKNETLKWWHGAIAIVVCAGAILIVTGAGMH</sequence>
<feature type="transmembrane region" description="Helical" evidence="1">
    <location>
        <begin position="221"/>
        <end position="241"/>
    </location>
</feature>
<organism evidence="3 4">
    <name type="scientific">Sulfitobacter sediminis</name>
    <dbReference type="NCBI Taxonomy" id="3234186"/>
    <lineage>
        <taxon>Bacteria</taxon>
        <taxon>Pseudomonadati</taxon>
        <taxon>Pseudomonadota</taxon>
        <taxon>Alphaproteobacteria</taxon>
        <taxon>Rhodobacterales</taxon>
        <taxon>Roseobacteraceae</taxon>
        <taxon>Sulfitobacter</taxon>
    </lineage>
</organism>
<dbReference type="InterPro" id="IPR000620">
    <property type="entry name" value="EamA_dom"/>
</dbReference>
<feature type="domain" description="EamA" evidence="2">
    <location>
        <begin position="10"/>
        <end position="139"/>
    </location>
</feature>
<evidence type="ECO:0000259" key="2">
    <source>
        <dbReference type="Pfam" id="PF00892"/>
    </source>
</evidence>
<accession>A0ABV3RQI3</accession>
<dbReference type="InterPro" id="IPR037185">
    <property type="entry name" value="EmrE-like"/>
</dbReference>
<dbReference type="Pfam" id="PF00892">
    <property type="entry name" value="EamA"/>
    <property type="match status" value="2"/>
</dbReference>
<reference evidence="3 4" key="1">
    <citation type="submission" date="2024-07" db="EMBL/GenBank/DDBJ databases">
        <title>Marimonas sp.nov., isolated from tidal-flat sediment.</title>
        <authorList>
            <person name="Jayan J.N."/>
            <person name="Lee S.S."/>
        </authorList>
    </citation>
    <scope>NUCLEOTIDE SEQUENCE [LARGE SCALE GENOMIC DNA]</scope>
    <source>
        <strain evidence="3 4">MJW-29</strain>
    </source>
</reference>
<evidence type="ECO:0000313" key="4">
    <source>
        <dbReference type="Proteomes" id="UP001556098"/>
    </source>
</evidence>
<dbReference type="SUPFAM" id="SSF103481">
    <property type="entry name" value="Multidrug resistance efflux transporter EmrE"/>
    <property type="match status" value="2"/>
</dbReference>